<gene>
    <name evidence="2" type="ORF">OAory_01071990</name>
</gene>
<evidence type="ECO:0000259" key="1">
    <source>
        <dbReference type="Pfam" id="PF17109"/>
    </source>
</evidence>
<comment type="caution">
    <text evidence="2">The sequence shown here is derived from an EMBL/GenBank/DDBJ whole genome shotgun (WGS) entry which is preliminary data.</text>
</comment>
<evidence type="ECO:0000313" key="3">
    <source>
        <dbReference type="Proteomes" id="UP000190312"/>
    </source>
</evidence>
<dbReference type="AlphaFoldDB" id="A0A1S9D9C8"/>
<dbReference type="OrthoDB" id="17725at2759"/>
<dbReference type="GO" id="GO:0005886">
    <property type="term" value="C:plasma membrane"/>
    <property type="evidence" value="ECO:0007669"/>
    <property type="project" value="TreeGrafter"/>
</dbReference>
<dbReference type="Proteomes" id="UP000190312">
    <property type="component" value="Unassembled WGS sequence"/>
</dbReference>
<dbReference type="VEuPathDB" id="FungiDB:AO090120000009"/>
<organism evidence="2 3">
    <name type="scientific">Aspergillus oryzae</name>
    <name type="common">Yellow koji mold</name>
    <dbReference type="NCBI Taxonomy" id="5062"/>
    <lineage>
        <taxon>Eukaryota</taxon>
        <taxon>Fungi</taxon>
        <taxon>Dikarya</taxon>
        <taxon>Ascomycota</taxon>
        <taxon>Pezizomycotina</taxon>
        <taxon>Eurotiomycetes</taxon>
        <taxon>Eurotiomycetidae</taxon>
        <taxon>Eurotiales</taxon>
        <taxon>Aspergillaceae</taxon>
        <taxon>Aspergillus</taxon>
        <taxon>Aspergillus subgen. Circumdati</taxon>
    </lineage>
</organism>
<dbReference type="Gene3D" id="3.40.50.620">
    <property type="entry name" value="HUPs"/>
    <property type="match status" value="1"/>
</dbReference>
<dbReference type="eggNOG" id="ENOG502RYVR">
    <property type="taxonomic scope" value="Eukaryota"/>
</dbReference>
<sequence>MSSEASAEDMNLVAEYLGDRRIQDLSSSPSVDCIVICASAILYQAEHLFQVLQDRPSLSKCLVLCGGVGHSTHFMYEAVAQHPRFSQIAQDIHGLPEARVLERILDTFFDRSAITDGGCMILVEDKSTNCGLNASLSRKILDAAGFHDLKTCIIIQDPTMMLRTKASFQKATVLEDSSRFIPQRLDPATNNELSEIWSRVQSRVLALADGDQRKIRPLGVNDVLSHLDAAQKKDKVSSWKAKDIKDSFNKTLLFIQTVSSITAGAASQAFGPSELCFNALNFVIQA</sequence>
<dbReference type="InterPro" id="IPR031350">
    <property type="entry name" value="Goodbye_dom"/>
</dbReference>
<dbReference type="PANTHER" id="PTHR30336">
    <property type="entry name" value="INNER MEMBRANE PROTEIN, PROBABLE PERMEASE"/>
    <property type="match status" value="1"/>
</dbReference>
<accession>A0A1S9D9C8</accession>
<dbReference type="InterPro" id="IPR014729">
    <property type="entry name" value="Rossmann-like_a/b/a_fold"/>
</dbReference>
<reference evidence="2 3" key="1">
    <citation type="submission" date="2016-10" db="EMBL/GenBank/DDBJ databases">
        <title>Genome sequencing of Aspergillus oryzae BCC7051.</title>
        <authorList>
            <person name="Thammarongtham C."/>
            <person name="Vorapreeda T."/>
            <person name="Nookaew I."/>
            <person name="Srisuk T."/>
            <person name="Land M."/>
            <person name="Jeennor S."/>
            <person name="Laoteng K."/>
        </authorList>
    </citation>
    <scope>NUCLEOTIDE SEQUENCE [LARGE SCALE GENOMIC DNA]</scope>
    <source>
        <strain evidence="2 3">BCC7051</strain>
    </source>
</reference>
<dbReference type="InterPro" id="IPR051599">
    <property type="entry name" value="Cell_Envelope_Assoc"/>
</dbReference>
<dbReference type="Pfam" id="PF17109">
    <property type="entry name" value="Goodbye"/>
    <property type="match status" value="1"/>
</dbReference>
<name>A0A1S9D9C8_ASPOZ</name>
<proteinExistence type="predicted"/>
<dbReference type="EMBL" id="MKZY01000009">
    <property type="protein sequence ID" value="OOO05683.1"/>
    <property type="molecule type" value="Genomic_DNA"/>
</dbReference>
<dbReference type="PANTHER" id="PTHR30336:SF20">
    <property type="entry name" value="DUF218 DOMAIN-CONTAINING PROTEIN"/>
    <property type="match status" value="1"/>
</dbReference>
<feature type="domain" description="Fungal STAND N-terminal Goodbye" evidence="1">
    <location>
        <begin position="214"/>
        <end position="285"/>
    </location>
</feature>
<evidence type="ECO:0000313" key="2">
    <source>
        <dbReference type="EMBL" id="OOO05683.1"/>
    </source>
</evidence>
<protein>
    <recommendedName>
        <fullName evidence="1">Fungal STAND N-terminal Goodbye domain-containing protein</fullName>
    </recommendedName>
</protein>